<dbReference type="RefSeq" id="WP_106521435.1">
    <property type="nucleotide sequence ID" value="NZ_PYGD01000001.1"/>
</dbReference>
<dbReference type="PANTHER" id="PTHR42754">
    <property type="entry name" value="ENDOGLUCANASE"/>
    <property type="match status" value="1"/>
</dbReference>
<dbReference type="OrthoDB" id="1422031at2"/>
<name>A0A2P8DC15_9BACT</name>
<protein>
    <submittedName>
        <fullName evidence="1">Putative secreted protein (Por secretion system target)</fullName>
    </submittedName>
</protein>
<reference evidence="1 2" key="1">
    <citation type="submission" date="2018-03" db="EMBL/GenBank/DDBJ databases">
        <title>Genomic Encyclopedia of Type Strains, Phase III (KMG-III): the genomes of soil and plant-associated and newly described type strains.</title>
        <authorList>
            <person name="Whitman W."/>
        </authorList>
    </citation>
    <scope>NUCLEOTIDE SEQUENCE [LARGE SCALE GENOMIC DNA]</scope>
    <source>
        <strain evidence="1 2">CGMCC 1.12700</strain>
    </source>
</reference>
<evidence type="ECO:0000313" key="1">
    <source>
        <dbReference type="EMBL" id="PSK94749.1"/>
    </source>
</evidence>
<evidence type="ECO:0000313" key="2">
    <source>
        <dbReference type="Proteomes" id="UP000240572"/>
    </source>
</evidence>
<comment type="caution">
    <text evidence="1">The sequence shown here is derived from an EMBL/GenBank/DDBJ whole genome shotgun (WGS) entry which is preliminary data.</text>
</comment>
<keyword evidence="2" id="KW-1185">Reference proteome</keyword>
<dbReference type="Proteomes" id="UP000240572">
    <property type="component" value="Unassembled WGS sequence"/>
</dbReference>
<organism evidence="1 2">
    <name type="scientific">Taibaiella chishuiensis</name>
    <dbReference type="NCBI Taxonomy" id="1434707"/>
    <lineage>
        <taxon>Bacteria</taxon>
        <taxon>Pseudomonadati</taxon>
        <taxon>Bacteroidota</taxon>
        <taxon>Chitinophagia</taxon>
        <taxon>Chitinophagales</taxon>
        <taxon>Chitinophagaceae</taxon>
        <taxon>Taibaiella</taxon>
    </lineage>
</organism>
<dbReference type="AlphaFoldDB" id="A0A2P8DC15"/>
<dbReference type="PANTHER" id="PTHR42754:SF1">
    <property type="entry name" value="LIPOPROTEIN"/>
    <property type="match status" value="1"/>
</dbReference>
<sequence length="544" mass="58756">MTKHLFFLLLIAGCTGVCKPLYAQRCAQLSMESFGGNKSEGVSDRVIVHNDGTFSLYVESESTTGNINTSCSAIFPGGGPGSFYYRRYNTAGTSILNEYCAPKTTSFYPEYWFAQPNGDTIFIGNKEIPGRSDEIAIERRSASGVLLWSKYYGGTGSDGLGNVIPAPDGGFFIATGTNSTDGDVGLHYGSGFDADIWILRVDNSGDKLWGKVLGGTLPDLPGDIKLSPDGGCYVFGVTASVDHDAIGTKGESDLYIVKLDSLGQKQWHRCLGGTGSDGSGYDHAILCLEDGIGGFYILNRTSSNDGDVQRRVPLDDGPDFWLVHIDSLAHILWESTFGGPGWQVPSVFCRAADGSFWMGGQNLSSRTGGMIEVTYGMTDSWVVHADSLGNFINQRSFGNNKEDQVDMLYPLPDGTVLAGGRYYEPTTPGPASPGFPQTSEGELDIFLTRLGPETVGVRDKILDPATWEVFPNPGNRLIQFRVKNGDKHKYALLITDGAGRTRCKATFRDKLELDISQWAAGIYRATLSDRSGNAGTKNIVVSQP</sequence>
<dbReference type="EMBL" id="PYGD01000001">
    <property type="protein sequence ID" value="PSK94749.1"/>
    <property type="molecule type" value="Genomic_DNA"/>
</dbReference>
<accession>A0A2P8DC15</accession>
<proteinExistence type="predicted"/>
<gene>
    <name evidence="1" type="ORF">B0I18_101909</name>
</gene>